<dbReference type="AlphaFoldDB" id="A0AA41R4K1"/>
<dbReference type="PROSITE" id="PS50975">
    <property type="entry name" value="ATP_GRASP"/>
    <property type="match status" value="1"/>
</dbReference>
<reference evidence="8" key="1">
    <citation type="submission" date="2022-04" db="EMBL/GenBank/DDBJ databases">
        <title>Desulfatitalea alkaliphila sp. nov., a novel anaerobic sulfate-reducing bacterium isolated from terrestrial mud volcano, Taman Peninsula, Russia.</title>
        <authorList>
            <person name="Khomyakova M.A."/>
            <person name="Merkel A.Y."/>
            <person name="Slobodkin A.I."/>
        </authorList>
    </citation>
    <scope>NUCLEOTIDE SEQUENCE</scope>
    <source>
        <strain evidence="8">M08but</strain>
    </source>
</reference>
<keyword evidence="4" id="KW-0092">Biotin</keyword>
<dbReference type="PANTHER" id="PTHR18866">
    <property type="entry name" value="CARBOXYLASE:PYRUVATE/ACETYL-COA/PROPIONYL-COA CARBOXYLASE"/>
    <property type="match status" value="1"/>
</dbReference>
<protein>
    <submittedName>
        <fullName evidence="8">Acetyl-CoA carboxylase biotin carboxylase subunit</fullName>
        <ecNumber evidence="8">6.4.1.2</ecNumber>
    </submittedName>
</protein>
<dbReference type="NCBIfam" id="NF006367">
    <property type="entry name" value="PRK08591.1"/>
    <property type="match status" value="1"/>
</dbReference>
<dbReference type="Gene3D" id="3.30.470.20">
    <property type="entry name" value="ATP-grasp fold, B domain"/>
    <property type="match status" value="1"/>
</dbReference>
<dbReference type="Pfam" id="PF02785">
    <property type="entry name" value="Biotin_carb_C"/>
    <property type="match status" value="1"/>
</dbReference>
<dbReference type="InterPro" id="IPR011764">
    <property type="entry name" value="Biotin_carboxylation_dom"/>
</dbReference>
<keyword evidence="2 5" id="KW-0547">Nucleotide-binding</keyword>
<comment type="caution">
    <text evidence="8">The sequence shown here is derived from an EMBL/GenBank/DDBJ whole genome shotgun (WGS) entry which is preliminary data.</text>
</comment>
<dbReference type="SMART" id="SM00878">
    <property type="entry name" value="Biotin_carb_C"/>
    <property type="match status" value="1"/>
</dbReference>
<dbReference type="PROSITE" id="PS50979">
    <property type="entry name" value="BC"/>
    <property type="match status" value="1"/>
</dbReference>
<dbReference type="EC" id="6.4.1.2" evidence="8"/>
<dbReference type="InterPro" id="IPR050856">
    <property type="entry name" value="Biotin_carboxylase_complex"/>
</dbReference>
<dbReference type="InterPro" id="IPR011761">
    <property type="entry name" value="ATP-grasp"/>
</dbReference>
<evidence type="ECO:0000256" key="3">
    <source>
        <dbReference type="ARBA" id="ARBA00022840"/>
    </source>
</evidence>
<name>A0AA41R4K1_9BACT</name>
<evidence type="ECO:0000259" key="7">
    <source>
        <dbReference type="PROSITE" id="PS50979"/>
    </source>
</evidence>
<dbReference type="InterPro" id="IPR005479">
    <property type="entry name" value="CPAse_ATP-bd"/>
</dbReference>
<feature type="domain" description="Biotin carboxylation" evidence="7">
    <location>
        <begin position="1"/>
        <end position="446"/>
    </location>
</feature>
<evidence type="ECO:0000313" key="8">
    <source>
        <dbReference type="EMBL" id="MCJ8500681.1"/>
    </source>
</evidence>
<evidence type="ECO:0000256" key="4">
    <source>
        <dbReference type="ARBA" id="ARBA00023267"/>
    </source>
</evidence>
<dbReference type="FunFam" id="3.40.50.20:FF:000010">
    <property type="entry name" value="Propionyl-CoA carboxylase subunit alpha"/>
    <property type="match status" value="1"/>
</dbReference>
<dbReference type="GO" id="GO:0046872">
    <property type="term" value="F:metal ion binding"/>
    <property type="evidence" value="ECO:0007669"/>
    <property type="project" value="InterPro"/>
</dbReference>
<dbReference type="EMBL" id="JALJRB010000008">
    <property type="protein sequence ID" value="MCJ8500681.1"/>
    <property type="molecule type" value="Genomic_DNA"/>
</dbReference>
<dbReference type="GO" id="GO:0003989">
    <property type="term" value="F:acetyl-CoA carboxylase activity"/>
    <property type="evidence" value="ECO:0007669"/>
    <property type="project" value="UniProtKB-EC"/>
</dbReference>
<dbReference type="GO" id="GO:0005524">
    <property type="term" value="F:ATP binding"/>
    <property type="evidence" value="ECO:0007669"/>
    <property type="project" value="UniProtKB-UniRule"/>
</dbReference>
<dbReference type="InterPro" id="IPR005482">
    <property type="entry name" value="Biotin_COase_C"/>
</dbReference>
<proteinExistence type="predicted"/>
<organism evidence="8 9">
    <name type="scientific">Desulfatitalea alkaliphila</name>
    <dbReference type="NCBI Taxonomy" id="2929485"/>
    <lineage>
        <taxon>Bacteria</taxon>
        <taxon>Pseudomonadati</taxon>
        <taxon>Thermodesulfobacteriota</taxon>
        <taxon>Desulfobacteria</taxon>
        <taxon>Desulfobacterales</taxon>
        <taxon>Desulfosarcinaceae</taxon>
        <taxon>Desulfatitalea</taxon>
    </lineage>
</organism>
<dbReference type="Pfam" id="PF02786">
    <property type="entry name" value="CPSase_L_D2"/>
    <property type="match status" value="1"/>
</dbReference>
<dbReference type="SUPFAM" id="SSF51246">
    <property type="entry name" value="Rudiment single hybrid motif"/>
    <property type="match status" value="1"/>
</dbReference>
<evidence type="ECO:0000256" key="2">
    <source>
        <dbReference type="ARBA" id="ARBA00022741"/>
    </source>
</evidence>
<evidence type="ECO:0000259" key="6">
    <source>
        <dbReference type="PROSITE" id="PS50975"/>
    </source>
</evidence>
<keyword evidence="3 5" id="KW-0067">ATP-binding</keyword>
<dbReference type="Pfam" id="PF00289">
    <property type="entry name" value="Biotin_carb_N"/>
    <property type="match status" value="1"/>
</dbReference>
<dbReference type="InterPro" id="IPR016185">
    <property type="entry name" value="PreATP-grasp_dom_sf"/>
</dbReference>
<dbReference type="PANTHER" id="PTHR18866:SF33">
    <property type="entry name" value="METHYLCROTONOYL-COA CARBOXYLASE SUBUNIT ALPHA, MITOCHONDRIAL-RELATED"/>
    <property type="match status" value="1"/>
</dbReference>
<accession>A0AA41R4K1</accession>
<dbReference type="Proteomes" id="UP001165427">
    <property type="component" value="Unassembled WGS sequence"/>
</dbReference>
<keyword evidence="1 8" id="KW-0436">Ligase</keyword>
<evidence type="ECO:0000313" key="9">
    <source>
        <dbReference type="Proteomes" id="UP001165427"/>
    </source>
</evidence>
<keyword evidence="9" id="KW-1185">Reference proteome</keyword>
<evidence type="ECO:0000256" key="1">
    <source>
        <dbReference type="ARBA" id="ARBA00022598"/>
    </source>
</evidence>
<dbReference type="FunFam" id="3.30.1490.20:FF:000003">
    <property type="entry name" value="acetyl-CoA carboxylase isoform X1"/>
    <property type="match status" value="1"/>
</dbReference>
<dbReference type="RefSeq" id="WP_246905819.1">
    <property type="nucleotide sequence ID" value="NZ_JALJRB010000008.1"/>
</dbReference>
<dbReference type="PROSITE" id="PS00867">
    <property type="entry name" value="CPSASE_2"/>
    <property type="match status" value="1"/>
</dbReference>
<evidence type="ECO:0000256" key="5">
    <source>
        <dbReference type="PROSITE-ProRule" id="PRU00409"/>
    </source>
</evidence>
<dbReference type="FunFam" id="3.30.470.20:FF:000028">
    <property type="entry name" value="Methylcrotonoyl-CoA carboxylase subunit alpha, mitochondrial"/>
    <property type="match status" value="1"/>
</dbReference>
<dbReference type="InterPro" id="IPR005481">
    <property type="entry name" value="BC-like_N"/>
</dbReference>
<sequence>MFKKILIANRGEIAVRIMRTCREMGIAAVAVHSEADRHAPHALSADEAVPIGPAEPSQSYLNMDRIIAAVRQTGADAVHPGYGFLAENADFAERCEREGIVFIGPPARVIRQLGDKITARRIMHKGGVPIIPGMLEAADDPAAWAAAAAQTGFPLLIKASAGGGGKGMRIVERPADLAEACRAASREAAAAFGSGTIYLEKFLPRSRHVEIQILADGRGHTVHLLERECSIQRRHQKIIEETPSSALYPVLRAAMGQAAVAAARAAGYVNAGTVEFILDPEGRFYFLEVNTRLQVEHPITEMITGLDLVRRQIEIAAGRPLSLTQEEVCGRGHAIECRIYAEDPERDFMPSPGRIAYLREPAGPGVRNDCGVCAGFEVPVEYDPILSKLVVHAESRDLAIRRMIRALQSYVVLGVRTPIDFLLDVLASAPFRSGKTYTDFIATHMAEWAPDGQALELAALAHAADAMAPKARPAGRVAAETRPGPWHTLKHWRL</sequence>
<dbReference type="InterPro" id="IPR011054">
    <property type="entry name" value="Rudment_hybrid_motif"/>
</dbReference>
<dbReference type="SUPFAM" id="SSF52440">
    <property type="entry name" value="PreATP-grasp domain"/>
    <property type="match status" value="1"/>
</dbReference>
<dbReference type="SUPFAM" id="SSF56059">
    <property type="entry name" value="Glutathione synthetase ATP-binding domain-like"/>
    <property type="match status" value="1"/>
</dbReference>
<dbReference type="PROSITE" id="PS00866">
    <property type="entry name" value="CPSASE_1"/>
    <property type="match status" value="1"/>
</dbReference>
<feature type="domain" description="ATP-grasp" evidence="6">
    <location>
        <begin position="120"/>
        <end position="317"/>
    </location>
</feature>
<gene>
    <name evidence="8" type="ORF">MRX98_08865</name>
</gene>